<dbReference type="RefSeq" id="WP_344669275.1">
    <property type="nucleotide sequence ID" value="NZ_BAAAQN010000045.1"/>
</dbReference>
<evidence type="ECO:0000256" key="3">
    <source>
        <dbReference type="SAM" id="MobiDB-lite"/>
    </source>
</evidence>
<dbReference type="Proteomes" id="UP001500751">
    <property type="component" value="Unassembled WGS sequence"/>
</dbReference>
<dbReference type="PANTHER" id="PTHR30055">
    <property type="entry name" value="HTH-TYPE TRANSCRIPTIONAL REGULATOR RUTR"/>
    <property type="match status" value="1"/>
</dbReference>
<evidence type="ECO:0000256" key="1">
    <source>
        <dbReference type="ARBA" id="ARBA00023125"/>
    </source>
</evidence>
<reference evidence="6" key="1">
    <citation type="journal article" date="2019" name="Int. J. Syst. Evol. Microbiol.">
        <title>The Global Catalogue of Microorganisms (GCM) 10K type strain sequencing project: providing services to taxonomists for standard genome sequencing and annotation.</title>
        <authorList>
            <consortium name="The Broad Institute Genomics Platform"/>
            <consortium name="The Broad Institute Genome Sequencing Center for Infectious Disease"/>
            <person name="Wu L."/>
            <person name="Ma J."/>
        </authorList>
    </citation>
    <scope>NUCLEOTIDE SEQUENCE [LARGE SCALE GENOMIC DNA]</scope>
    <source>
        <strain evidence="6">JCM 16014</strain>
    </source>
</reference>
<dbReference type="Pfam" id="PF00440">
    <property type="entry name" value="TetR_N"/>
    <property type="match status" value="1"/>
</dbReference>
<evidence type="ECO:0000313" key="6">
    <source>
        <dbReference type="Proteomes" id="UP001500751"/>
    </source>
</evidence>
<dbReference type="InterPro" id="IPR050109">
    <property type="entry name" value="HTH-type_TetR-like_transc_reg"/>
</dbReference>
<accession>A0ABP5GRN8</accession>
<feature type="compositionally biased region" description="Basic and acidic residues" evidence="3">
    <location>
        <begin position="11"/>
        <end position="21"/>
    </location>
</feature>
<evidence type="ECO:0000313" key="5">
    <source>
        <dbReference type="EMBL" id="GAA2048422.1"/>
    </source>
</evidence>
<feature type="domain" description="HTH tetR-type" evidence="4">
    <location>
        <begin position="21"/>
        <end position="81"/>
    </location>
</feature>
<dbReference type="EMBL" id="BAAAQN010000045">
    <property type="protein sequence ID" value="GAA2048422.1"/>
    <property type="molecule type" value="Genomic_DNA"/>
</dbReference>
<dbReference type="InterPro" id="IPR009057">
    <property type="entry name" value="Homeodomain-like_sf"/>
</dbReference>
<dbReference type="Gene3D" id="1.10.10.60">
    <property type="entry name" value="Homeodomain-like"/>
    <property type="match status" value="1"/>
</dbReference>
<comment type="caution">
    <text evidence="5">The sequence shown here is derived from an EMBL/GenBank/DDBJ whole genome shotgun (WGS) entry which is preliminary data.</text>
</comment>
<dbReference type="Gene3D" id="1.10.357.10">
    <property type="entry name" value="Tetracycline Repressor, domain 2"/>
    <property type="match status" value="1"/>
</dbReference>
<keyword evidence="6" id="KW-1185">Reference proteome</keyword>
<evidence type="ECO:0000259" key="4">
    <source>
        <dbReference type="PROSITE" id="PS50977"/>
    </source>
</evidence>
<name>A0ABP5GRN8_9ACTN</name>
<dbReference type="InterPro" id="IPR001647">
    <property type="entry name" value="HTH_TetR"/>
</dbReference>
<proteinExistence type="predicted"/>
<feature type="region of interest" description="Disordered" evidence="3">
    <location>
        <begin position="1"/>
        <end position="21"/>
    </location>
</feature>
<gene>
    <name evidence="5" type="ORF">GCM10009839_62490</name>
</gene>
<organism evidence="5 6">
    <name type="scientific">Catenulispora yoronensis</name>
    <dbReference type="NCBI Taxonomy" id="450799"/>
    <lineage>
        <taxon>Bacteria</taxon>
        <taxon>Bacillati</taxon>
        <taxon>Actinomycetota</taxon>
        <taxon>Actinomycetes</taxon>
        <taxon>Catenulisporales</taxon>
        <taxon>Catenulisporaceae</taxon>
        <taxon>Catenulispora</taxon>
    </lineage>
</organism>
<dbReference type="SUPFAM" id="SSF46689">
    <property type="entry name" value="Homeodomain-like"/>
    <property type="match status" value="1"/>
</dbReference>
<dbReference type="PROSITE" id="PS50977">
    <property type="entry name" value="HTH_TETR_2"/>
    <property type="match status" value="1"/>
</dbReference>
<sequence>MTNRASEPDPPAERPDDRRAADHRNRLTGALESLLAEKAFQEINVGDIVARARTSRRDFYAHFDSKNACLIALFKEVSDTGAAYINAAVDRTAAWQTQLRQLITAGFGFVDARPAVVLSFIRDLPLLGAATRDFLNQDTDIYAETFRQIYSSEEFRRAGGTPMSRDRVLMLIGGLERLATDTVCNGDKLSAHTEEAVQVALLLAAPHSSH</sequence>
<feature type="DNA-binding region" description="H-T-H motif" evidence="2">
    <location>
        <begin position="44"/>
        <end position="63"/>
    </location>
</feature>
<keyword evidence="1 2" id="KW-0238">DNA-binding</keyword>
<protein>
    <submittedName>
        <fullName evidence="5">TetR/AcrR family transcriptional regulator</fullName>
    </submittedName>
</protein>
<dbReference type="PANTHER" id="PTHR30055:SF187">
    <property type="entry name" value="TRANSCRIPTIONAL REGULATORY PROTEIN"/>
    <property type="match status" value="1"/>
</dbReference>
<evidence type="ECO:0000256" key="2">
    <source>
        <dbReference type="PROSITE-ProRule" id="PRU00335"/>
    </source>
</evidence>